<proteinExistence type="predicted"/>
<accession>A0ABP0FZP1</accession>
<evidence type="ECO:0000256" key="3">
    <source>
        <dbReference type="ARBA" id="ARBA00022692"/>
    </source>
</evidence>
<dbReference type="SUPFAM" id="SSF81321">
    <property type="entry name" value="Family A G protein-coupled receptor-like"/>
    <property type="match status" value="1"/>
</dbReference>
<keyword evidence="9" id="KW-1185">Reference proteome</keyword>
<evidence type="ECO:0000313" key="8">
    <source>
        <dbReference type="EMBL" id="CAK8683415.1"/>
    </source>
</evidence>
<evidence type="ECO:0000256" key="5">
    <source>
        <dbReference type="ARBA" id="ARBA00023136"/>
    </source>
</evidence>
<keyword evidence="5 6" id="KW-0472">Membrane</keyword>
<dbReference type="PROSITE" id="PS50262">
    <property type="entry name" value="G_PROTEIN_RECEP_F1_2"/>
    <property type="match status" value="1"/>
</dbReference>
<dbReference type="PRINTS" id="PR00237">
    <property type="entry name" value="GPCRRHODOPSN"/>
</dbReference>
<evidence type="ECO:0000256" key="4">
    <source>
        <dbReference type="ARBA" id="ARBA00022989"/>
    </source>
</evidence>
<dbReference type="PANTHER" id="PTHR22750">
    <property type="entry name" value="G-PROTEIN COUPLED RECEPTOR"/>
    <property type="match status" value="1"/>
</dbReference>
<gene>
    <name evidence="8" type="ORF">CVLEPA_LOCUS14493</name>
</gene>
<evidence type="ECO:0000256" key="2">
    <source>
        <dbReference type="ARBA" id="ARBA00022475"/>
    </source>
</evidence>
<dbReference type="InterPro" id="IPR000276">
    <property type="entry name" value="GPCR_Rhodpsn"/>
</dbReference>
<feature type="transmembrane region" description="Helical" evidence="6">
    <location>
        <begin position="141"/>
        <end position="162"/>
    </location>
</feature>
<organism evidence="8 9">
    <name type="scientific">Clavelina lepadiformis</name>
    <name type="common">Light-bulb sea squirt</name>
    <name type="synonym">Ascidia lepadiformis</name>
    <dbReference type="NCBI Taxonomy" id="159417"/>
    <lineage>
        <taxon>Eukaryota</taxon>
        <taxon>Metazoa</taxon>
        <taxon>Chordata</taxon>
        <taxon>Tunicata</taxon>
        <taxon>Ascidiacea</taxon>
        <taxon>Aplousobranchia</taxon>
        <taxon>Clavelinidae</taxon>
        <taxon>Clavelina</taxon>
    </lineage>
</organism>
<keyword evidence="4 6" id="KW-1133">Transmembrane helix</keyword>
<dbReference type="Gene3D" id="1.20.1070.10">
    <property type="entry name" value="Rhodopsin 7-helix transmembrane proteins"/>
    <property type="match status" value="1"/>
</dbReference>
<keyword evidence="3 6" id="KW-0812">Transmembrane</keyword>
<dbReference type="EMBL" id="CAWYQH010000097">
    <property type="protein sequence ID" value="CAK8683415.1"/>
    <property type="molecule type" value="Genomic_DNA"/>
</dbReference>
<sequence>MEDVLYSEFQNWTTPASEITDEKLARVTTILEIITTLICALAIFVNLCVLLVICIGPRAFRTPTFFCISSLATADMLTGISVVIAIYVPVGDQLWERVVLKGLAVVSFSASVNNLLVIAGDRYLKIQDESTYNAVFTRRNSVIFIALSWLFGFFLFLFAPLLGWSCQEDLCRCQLNGVCQCDMQICSRSFTPFTMTYLMFGVGYFYLSLFIMVALYAAIFISVRRRSGSTRKRQGSVVGKISRKGPFALIHRRREIKLAKTLSIVMGVFFICWLPVTTLFIIDFSTIKYAGHLETIFDYCLTSAVVHPLINPIIYSMRLPRMWQTFKHLAYAFGRRCCWTTSYSESVVDRKTSVASRRGLVSQDNLNWVCSTSNRGCLKINRGTPPSKTASTVTQRSTMTQITVASCSSGNESDEEVFQNSSNAVTGSNTNPFYPKTLNKSASLKGTEGENCMRFSFRGLSGKSEKLSSKQCTPSANVRLGNGVLVPRESVSISPPFNPVNKMSWN</sequence>
<evidence type="ECO:0000256" key="1">
    <source>
        <dbReference type="ARBA" id="ARBA00004651"/>
    </source>
</evidence>
<comment type="subcellular location">
    <subcellularLocation>
        <location evidence="1">Cell membrane</location>
        <topology evidence="1">Multi-pass membrane protein</topology>
    </subcellularLocation>
</comment>
<evidence type="ECO:0000256" key="6">
    <source>
        <dbReference type="SAM" id="Phobius"/>
    </source>
</evidence>
<feature type="domain" description="G-protein coupled receptors family 1 profile" evidence="7">
    <location>
        <begin position="45"/>
        <end position="315"/>
    </location>
</feature>
<name>A0ABP0FZP1_CLALP</name>
<reference evidence="8 9" key="1">
    <citation type="submission" date="2024-02" db="EMBL/GenBank/DDBJ databases">
        <authorList>
            <person name="Daric V."/>
            <person name="Darras S."/>
        </authorList>
    </citation>
    <scope>NUCLEOTIDE SEQUENCE [LARGE SCALE GENOMIC DNA]</scope>
</reference>
<dbReference type="Pfam" id="PF00001">
    <property type="entry name" value="7tm_1"/>
    <property type="match status" value="1"/>
</dbReference>
<dbReference type="InterPro" id="IPR017452">
    <property type="entry name" value="GPCR_Rhodpsn_7TM"/>
</dbReference>
<feature type="transmembrane region" description="Helical" evidence="6">
    <location>
        <begin position="262"/>
        <end position="284"/>
    </location>
</feature>
<evidence type="ECO:0000259" key="7">
    <source>
        <dbReference type="PROSITE" id="PS50262"/>
    </source>
</evidence>
<dbReference type="Proteomes" id="UP001642483">
    <property type="component" value="Unassembled WGS sequence"/>
</dbReference>
<keyword evidence="2" id="KW-1003">Cell membrane</keyword>
<feature type="transmembrane region" description="Helical" evidence="6">
    <location>
        <begin position="100"/>
        <end position="120"/>
    </location>
</feature>
<feature type="transmembrane region" description="Helical" evidence="6">
    <location>
        <begin position="33"/>
        <end position="53"/>
    </location>
</feature>
<protein>
    <recommendedName>
        <fullName evidence="7">G-protein coupled receptors family 1 profile domain-containing protein</fullName>
    </recommendedName>
</protein>
<comment type="caution">
    <text evidence="8">The sequence shown here is derived from an EMBL/GenBank/DDBJ whole genome shotgun (WGS) entry which is preliminary data.</text>
</comment>
<feature type="transmembrane region" description="Helical" evidence="6">
    <location>
        <begin position="65"/>
        <end position="88"/>
    </location>
</feature>
<evidence type="ECO:0000313" key="9">
    <source>
        <dbReference type="Proteomes" id="UP001642483"/>
    </source>
</evidence>
<feature type="transmembrane region" description="Helical" evidence="6">
    <location>
        <begin position="197"/>
        <end position="223"/>
    </location>
</feature>